<sequence>MSSPLHNFAFFWSLGLRFFLNPRMSPRCRLDWDTQNADGTPLLLGYGVEDFRRPHRFFHEQSDGVSAILAFGFDAVGGGVSGPEPAPQTDGFLRLWLATFAARAGFCIFLELSSSLVPGRNCTSTLPGVRLVVVLTSFDAYCQSQRDHIHEDCLRNHLFRVVLHMERVLFWLSRMGFGVAWSERYNQLLVRLFPEVYPDTPEANRESNLAGLHPRLLSFHRPEGSPRHGPASFEALPGITRIRLISTREPNVRSGFRPSPDSTIHSVQGEAVRFSTEGVLEYLDVGDELDLKIIAAGLSPSNFFGATLPNPPPPPLPTPAPSPQPPPRLQSQTGYFLTSPRVSSREISFEGGGGAHFFPSLQVLQQQRVFVHFGGGVSVIRQNPAVLLALQGGTYLLPWLDQILQCVRGRQQRDLERVLGVALGAPQGWIFFAPATRPSVVGLAADLSASFHQHLFFPLGLSTTYREFLLLRPEPRATGSSTRRSSVVSASDSGVETSESETPACKRRKMSRPQNTRRTRCPEVVEVTNEDDAPATADDPWNYDFELEPAPDTVPMEQQASSSCMTLDDPPPRDAHFLGFRPRPAAEIASASCASLVEEILQQSAEDVEGEEQLESALLAMSEVFEQAGRLLRRGDKGKGKGRAS</sequence>
<dbReference type="AlphaFoldDB" id="A0AAD6Z6V8"/>
<protein>
    <submittedName>
        <fullName evidence="2">Uncharacterized protein</fullName>
    </submittedName>
</protein>
<comment type="caution">
    <text evidence="2">The sequence shown here is derived from an EMBL/GenBank/DDBJ whole genome shotgun (WGS) entry which is preliminary data.</text>
</comment>
<feature type="compositionally biased region" description="Pro residues" evidence="1">
    <location>
        <begin position="309"/>
        <end position="328"/>
    </location>
</feature>
<accession>A0AAD6Z6V8</accession>
<proteinExistence type="predicted"/>
<evidence type="ECO:0000256" key="1">
    <source>
        <dbReference type="SAM" id="MobiDB-lite"/>
    </source>
</evidence>
<evidence type="ECO:0000313" key="2">
    <source>
        <dbReference type="EMBL" id="KAJ7309212.1"/>
    </source>
</evidence>
<feature type="region of interest" description="Disordered" evidence="1">
    <location>
        <begin position="476"/>
        <end position="521"/>
    </location>
</feature>
<evidence type="ECO:0000313" key="3">
    <source>
        <dbReference type="Proteomes" id="UP001218218"/>
    </source>
</evidence>
<organism evidence="2 3">
    <name type="scientific">Mycena albidolilacea</name>
    <dbReference type="NCBI Taxonomy" id="1033008"/>
    <lineage>
        <taxon>Eukaryota</taxon>
        <taxon>Fungi</taxon>
        <taxon>Dikarya</taxon>
        <taxon>Basidiomycota</taxon>
        <taxon>Agaricomycotina</taxon>
        <taxon>Agaricomycetes</taxon>
        <taxon>Agaricomycetidae</taxon>
        <taxon>Agaricales</taxon>
        <taxon>Marasmiineae</taxon>
        <taxon>Mycenaceae</taxon>
        <taxon>Mycena</taxon>
    </lineage>
</organism>
<dbReference type="Proteomes" id="UP001218218">
    <property type="component" value="Unassembled WGS sequence"/>
</dbReference>
<feature type="compositionally biased region" description="Basic residues" evidence="1">
    <location>
        <begin position="505"/>
        <end position="519"/>
    </location>
</feature>
<reference evidence="2" key="1">
    <citation type="submission" date="2023-03" db="EMBL/GenBank/DDBJ databases">
        <title>Massive genome expansion in bonnet fungi (Mycena s.s.) driven by repeated elements and novel gene families across ecological guilds.</title>
        <authorList>
            <consortium name="Lawrence Berkeley National Laboratory"/>
            <person name="Harder C.B."/>
            <person name="Miyauchi S."/>
            <person name="Viragh M."/>
            <person name="Kuo A."/>
            <person name="Thoen E."/>
            <person name="Andreopoulos B."/>
            <person name="Lu D."/>
            <person name="Skrede I."/>
            <person name="Drula E."/>
            <person name="Henrissat B."/>
            <person name="Morin E."/>
            <person name="Kohler A."/>
            <person name="Barry K."/>
            <person name="LaButti K."/>
            <person name="Morin E."/>
            <person name="Salamov A."/>
            <person name="Lipzen A."/>
            <person name="Mereny Z."/>
            <person name="Hegedus B."/>
            <person name="Baldrian P."/>
            <person name="Stursova M."/>
            <person name="Weitz H."/>
            <person name="Taylor A."/>
            <person name="Grigoriev I.V."/>
            <person name="Nagy L.G."/>
            <person name="Martin F."/>
            <person name="Kauserud H."/>
        </authorList>
    </citation>
    <scope>NUCLEOTIDE SEQUENCE</scope>
    <source>
        <strain evidence="2">CBHHK002</strain>
    </source>
</reference>
<keyword evidence="3" id="KW-1185">Reference proteome</keyword>
<name>A0AAD6Z6V8_9AGAR</name>
<feature type="compositionally biased region" description="Low complexity" evidence="1">
    <location>
        <begin position="477"/>
        <end position="494"/>
    </location>
</feature>
<dbReference type="EMBL" id="JARIHO010000083">
    <property type="protein sequence ID" value="KAJ7309212.1"/>
    <property type="molecule type" value="Genomic_DNA"/>
</dbReference>
<feature type="region of interest" description="Disordered" evidence="1">
    <location>
        <begin position="305"/>
        <end position="331"/>
    </location>
</feature>
<gene>
    <name evidence="2" type="ORF">DFH08DRAFT_823632</name>
</gene>